<keyword evidence="2" id="KW-1185">Reference proteome</keyword>
<dbReference type="EMBL" id="CP076723">
    <property type="protein sequence ID" value="QWV95281.1"/>
    <property type="molecule type" value="Genomic_DNA"/>
</dbReference>
<protein>
    <submittedName>
        <fullName evidence="1">Uncharacterized protein</fullName>
    </submittedName>
</protein>
<evidence type="ECO:0000313" key="1">
    <source>
        <dbReference type="EMBL" id="QWV95281.1"/>
    </source>
</evidence>
<organism evidence="1 2">
    <name type="scientific">Geomonas oryzisoli</name>
    <dbReference type="NCBI Taxonomy" id="2847992"/>
    <lineage>
        <taxon>Bacteria</taxon>
        <taxon>Pseudomonadati</taxon>
        <taxon>Thermodesulfobacteriota</taxon>
        <taxon>Desulfuromonadia</taxon>
        <taxon>Geobacterales</taxon>
        <taxon>Geobacteraceae</taxon>
        <taxon>Geomonas</taxon>
    </lineage>
</organism>
<evidence type="ECO:0000313" key="2">
    <source>
        <dbReference type="Proteomes" id="UP000683557"/>
    </source>
</evidence>
<name>A0ABX8JDW2_9BACT</name>
<accession>A0ABX8JDW2</accession>
<dbReference type="RefSeq" id="WP_216801975.1">
    <property type="nucleotide sequence ID" value="NZ_CP076723.1"/>
</dbReference>
<proteinExistence type="predicted"/>
<dbReference type="Proteomes" id="UP000683557">
    <property type="component" value="Chromosome"/>
</dbReference>
<reference evidence="1 2" key="1">
    <citation type="submission" date="2021-06" db="EMBL/GenBank/DDBJ databases">
        <title>Gemonas diversity in paddy soil.</title>
        <authorList>
            <person name="Liu G."/>
        </authorList>
    </citation>
    <scope>NUCLEOTIDE SEQUENCE [LARGE SCALE GENOMIC DNA]</scope>
    <source>
        <strain evidence="1 2">RG10</strain>
    </source>
</reference>
<gene>
    <name evidence="1" type="ORF">KP004_08950</name>
</gene>
<sequence>MDEMIVFATKNRLGCCEGNFTALGSSHYLERYKLNRESIHKKNAWKTEGMGAAFQGQHTSAAPDLEEINARATVNGLTFAKDDKVVYTLAVESYSGMFIKNPKDDAEAEGHIIHDNTTRFLNLDYHPKTEEIVISVQDSAWERHLAIFEPNMSRYRTVTEGDCYDENPVWAKRGSRSIYYDSAGVGTDAEGRFVGLGEKLINRLDLDSGAIHEVVSVPGYDCFLPKVDGEDTLHFIKRPHEKPGSKGMTFKDFILIPYRLCRAVYSFLQFFSMRYTGEPLSTAGPDPTKAKPKDPKDIFINGNMVNAEKAFKENSDKGDAFPGIAPRSWELMRLEKDGSLTCLKKGVIDFDLGKNGEIVFSNGKYLLRQDKNGKETVIDTIDLVSRVRVRNA</sequence>